<dbReference type="GO" id="GO:0003700">
    <property type="term" value="F:DNA-binding transcription factor activity"/>
    <property type="evidence" value="ECO:0007669"/>
    <property type="project" value="InterPro"/>
</dbReference>
<dbReference type="FunFam" id="1.10.10.10:FF:000001">
    <property type="entry name" value="LysR family transcriptional regulator"/>
    <property type="match status" value="1"/>
</dbReference>
<proteinExistence type="inferred from homology"/>
<protein>
    <submittedName>
        <fullName evidence="6">LysR family transcriptional regulator</fullName>
    </submittedName>
</protein>
<dbReference type="EMBL" id="CP046640">
    <property type="protein sequence ID" value="QTL99880.1"/>
    <property type="molecule type" value="Genomic_DNA"/>
</dbReference>
<dbReference type="SUPFAM" id="SSF53850">
    <property type="entry name" value="Periplasmic binding protein-like II"/>
    <property type="match status" value="1"/>
</dbReference>
<dbReference type="Pfam" id="PF03466">
    <property type="entry name" value="LysR_substrate"/>
    <property type="match status" value="1"/>
</dbReference>
<dbReference type="PRINTS" id="PR00039">
    <property type="entry name" value="HTHLYSR"/>
</dbReference>
<comment type="similarity">
    <text evidence="1">Belongs to the LysR transcriptional regulatory family.</text>
</comment>
<dbReference type="AlphaFoldDB" id="A0A8A7KF33"/>
<dbReference type="Gene3D" id="1.10.10.10">
    <property type="entry name" value="Winged helix-like DNA-binding domain superfamily/Winged helix DNA-binding domain"/>
    <property type="match status" value="1"/>
</dbReference>
<evidence type="ECO:0000256" key="4">
    <source>
        <dbReference type="ARBA" id="ARBA00023163"/>
    </source>
</evidence>
<evidence type="ECO:0000259" key="5">
    <source>
        <dbReference type="PROSITE" id="PS50931"/>
    </source>
</evidence>
<name>A0A8A7KF33_9FIRM</name>
<evidence type="ECO:0000313" key="7">
    <source>
        <dbReference type="Proteomes" id="UP000665020"/>
    </source>
</evidence>
<dbReference type="Proteomes" id="UP000665020">
    <property type="component" value="Chromosome"/>
</dbReference>
<feature type="domain" description="HTH lysR-type" evidence="5">
    <location>
        <begin position="1"/>
        <end position="58"/>
    </location>
</feature>
<organism evidence="6 7">
    <name type="scientific">Iocasia fonsfrigidae</name>
    <dbReference type="NCBI Taxonomy" id="2682810"/>
    <lineage>
        <taxon>Bacteria</taxon>
        <taxon>Bacillati</taxon>
        <taxon>Bacillota</taxon>
        <taxon>Clostridia</taxon>
        <taxon>Halanaerobiales</taxon>
        <taxon>Halanaerobiaceae</taxon>
        <taxon>Iocasia</taxon>
    </lineage>
</organism>
<keyword evidence="4" id="KW-0804">Transcription</keyword>
<dbReference type="InterPro" id="IPR036390">
    <property type="entry name" value="WH_DNA-bd_sf"/>
</dbReference>
<gene>
    <name evidence="6" type="ORF">GM661_01160</name>
</gene>
<keyword evidence="7" id="KW-1185">Reference proteome</keyword>
<evidence type="ECO:0000313" key="6">
    <source>
        <dbReference type="EMBL" id="QTL99880.1"/>
    </source>
</evidence>
<dbReference type="CDD" id="cd08420">
    <property type="entry name" value="PBP2_CysL_like"/>
    <property type="match status" value="1"/>
</dbReference>
<keyword evidence="2" id="KW-0805">Transcription regulation</keyword>
<sequence>MSLRQLRIFIFVCKTGSMTKTAEELYMTQPAVSQTILDLEDSLNVRLFDRIKNSLVLTNTGEILLEYSQKIIHLMEETEDVIDRIVNIKQGGLRIGASMTIGTYLLPEILNGFRERFSGVDLPLIVDNTVLIVNKILNNELDLALVEGPINSPDIIVEPYCEDSLSLVCSVEHHWSQRDYIDPAEIEGEKLIIREEGSGTRDLIQNTFLQHNVLYNIAHTINNFEAIKKAVSANIGISLIPAIGIKKEIKKGELKEIRLEDISFKRLFKLIYHKDKYLTGLFKEFYDYIYEYKDKKL</sequence>
<dbReference type="PROSITE" id="PS50931">
    <property type="entry name" value="HTH_LYSR"/>
    <property type="match status" value="1"/>
</dbReference>
<dbReference type="InterPro" id="IPR036388">
    <property type="entry name" value="WH-like_DNA-bd_sf"/>
</dbReference>
<dbReference type="InterPro" id="IPR005119">
    <property type="entry name" value="LysR_subst-bd"/>
</dbReference>
<reference evidence="6" key="1">
    <citation type="submission" date="2019-12" db="EMBL/GenBank/DDBJ databases">
        <authorList>
            <person name="zhang j."/>
            <person name="sun C.M."/>
        </authorList>
    </citation>
    <scope>NUCLEOTIDE SEQUENCE</scope>
    <source>
        <strain evidence="6">NS-1</strain>
    </source>
</reference>
<dbReference type="Pfam" id="PF00126">
    <property type="entry name" value="HTH_1"/>
    <property type="match status" value="1"/>
</dbReference>
<dbReference type="InterPro" id="IPR000847">
    <property type="entry name" value="LysR_HTH_N"/>
</dbReference>
<dbReference type="PANTHER" id="PTHR30126:SF39">
    <property type="entry name" value="HTH-TYPE TRANSCRIPTIONAL REGULATOR CYSL"/>
    <property type="match status" value="1"/>
</dbReference>
<evidence type="ECO:0000256" key="2">
    <source>
        <dbReference type="ARBA" id="ARBA00023015"/>
    </source>
</evidence>
<dbReference type="SUPFAM" id="SSF46785">
    <property type="entry name" value="Winged helix' DNA-binding domain"/>
    <property type="match status" value="1"/>
</dbReference>
<accession>A0A8A7KF33</accession>
<evidence type="ECO:0000256" key="1">
    <source>
        <dbReference type="ARBA" id="ARBA00009437"/>
    </source>
</evidence>
<evidence type="ECO:0000256" key="3">
    <source>
        <dbReference type="ARBA" id="ARBA00023125"/>
    </source>
</evidence>
<dbReference type="GO" id="GO:0000976">
    <property type="term" value="F:transcription cis-regulatory region binding"/>
    <property type="evidence" value="ECO:0007669"/>
    <property type="project" value="TreeGrafter"/>
</dbReference>
<keyword evidence="3" id="KW-0238">DNA-binding</keyword>
<dbReference type="Gene3D" id="3.40.190.290">
    <property type="match status" value="1"/>
</dbReference>
<dbReference type="KEGG" id="ifn:GM661_01160"/>
<dbReference type="PANTHER" id="PTHR30126">
    <property type="entry name" value="HTH-TYPE TRANSCRIPTIONAL REGULATOR"/>
    <property type="match status" value="1"/>
</dbReference>